<evidence type="ECO:0000313" key="1">
    <source>
        <dbReference type="EMBL" id="AEA71379.1"/>
    </source>
</evidence>
<protein>
    <submittedName>
        <fullName evidence="1">Uncharacterized protein</fullName>
    </submittedName>
</protein>
<dbReference type="STRING" id="994484.PSEBR_m1555"/>
<dbReference type="AlphaFoldDB" id="F2K5U0"/>
<dbReference type="Proteomes" id="UP000006692">
    <property type="component" value="Chromosome"/>
</dbReference>
<sequence length="59" mass="6157">MLDVPRFGFALLWLLILGAPLNHAGRTQALRSGHPGMDAGLAALGHGWPFAAAHGAMPE</sequence>
<dbReference type="EMBL" id="CP002585">
    <property type="protein sequence ID" value="AEA71379.1"/>
    <property type="molecule type" value="Genomic_DNA"/>
</dbReference>
<reference evidence="1 2" key="1">
    <citation type="journal article" date="2011" name="J. Bacteriol.">
        <title>Complete genome sequence of a beneficial plant root-associated bacterium, Pseudomonas brassicacearum.</title>
        <authorList>
            <person name="Ortet P."/>
            <person name="Barakat M."/>
            <person name="Lalaouna D."/>
            <person name="Fochesato S."/>
            <person name="Barbe V."/>
            <person name="Vacherie B."/>
            <person name="Santaella C."/>
            <person name="Heulin T."/>
            <person name="Achouak W."/>
        </authorList>
    </citation>
    <scope>NUCLEOTIDE SEQUENCE [LARGE SCALE GENOMIC DNA]</scope>
    <source>
        <strain evidence="1 2">NFM421</strain>
    </source>
</reference>
<reference key="2">
    <citation type="submission" date="2011-03" db="EMBL/GenBank/DDBJ databases">
        <title>Complete Genome Sequence of a beneficial plant roots-associated bacterium Pseudomonas brassicacearum.</title>
        <authorList>
            <person name="Ortet P."/>
            <person name="Barakat M."/>
            <person name="Lalaouna D."/>
            <person name="Fochesato S."/>
            <person name="Barbe V."/>
            <person name="Santaella C."/>
            <person name="Heulin T."/>
            <person name="Achouak W."/>
        </authorList>
    </citation>
    <scope>NUCLEOTIDE SEQUENCE</scope>
    <source>
        <strain>NFM421</strain>
    </source>
</reference>
<accession>F2K5U0</accession>
<proteinExistence type="predicted"/>
<dbReference type="KEGG" id="pba:PSEBR_m1555"/>
<name>F2K5U0_PSEBN</name>
<dbReference type="HOGENOM" id="CLU_2957126_0_0_6"/>
<evidence type="ECO:0000313" key="2">
    <source>
        <dbReference type="Proteomes" id="UP000006692"/>
    </source>
</evidence>
<organism evidence="1 2">
    <name type="scientific">Pseudomonas brassicacearum (strain NFM421)</name>
    <dbReference type="NCBI Taxonomy" id="994484"/>
    <lineage>
        <taxon>Bacteria</taxon>
        <taxon>Pseudomonadati</taxon>
        <taxon>Pseudomonadota</taxon>
        <taxon>Gammaproteobacteria</taxon>
        <taxon>Pseudomonadales</taxon>
        <taxon>Pseudomonadaceae</taxon>
        <taxon>Pseudomonas</taxon>
    </lineage>
</organism>
<gene>
    <name evidence="1" type="ORF">PSEBR_m1555</name>
</gene>